<feature type="repeat" description="ANK" evidence="4">
    <location>
        <begin position="310"/>
        <end position="342"/>
    </location>
</feature>
<dbReference type="InterPro" id="IPR036770">
    <property type="entry name" value="Ankyrin_rpt-contain_sf"/>
</dbReference>
<dbReference type="Gene3D" id="1.25.40.20">
    <property type="entry name" value="Ankyrin repeat-containing domain"/>
    <property type="match status" value="2"/>
</dbReference>
<comment type="caution">
    <text evidence="6">The sequence shown here is derived from an EMBL/GenBank/DDBJ whole genome shotgun (WGS) entry which is preliminary data.</text>
</comment>
<gene>
    <name evidence="6" type="ORF">AALO_G00107870</name>
</gene>
<dbReference type="Gene3D" id="1.10.750.20">
    <property type="entry name" value="SOCS box"/>
    <property type="match status" value="1"/>
</dbReference>
<dbReference type="SUPFAM" id="SSF48403">
    <property type="entry name" value="Ankyrin repeat"/>
    <property type="match status" value="2"/>
</dbReference>
<keyword evidence="3 4" id="KW-0040">ANK repeat</keyword>
<dbReference type="InterPro" id="IPR036036">
    <property type="entry name" value="SOCS_box-like_dom_sf"/>
</dbReference>
<dbReference type="SMART" id="SM00969">
    <property type="entry name" value="SOCS_box"/>
    <property type="match status" value="1"/>
</dbReference>
<reference evidence="6" key="1">
    <citation type="submission" date="2020-10" db="EMBL/GenBank/DDBJ databases">
        <title>Chromosome-scale genome assembly of the Allis shad, Alosa alosa.</title>
        <authorList>
            <person name="Margot Z."/>
            <person name="Christophe K."/>
            <person name="Cabau C."/>
            <person name="Louis A."/>
            <person name="Berthelot C."/>
            <person name="Parey E."/>
            <person name="Roest Crollius H."/>
            <person name="Montfort J."/>
            <person name="Robinson-Rechavi M."/>
            <person name="Bucao C."/>
            <person name="Bouchez O."/>
            <person name="Gislard M."/>
            <person name="Lluch J."/>
            <person name="Milhes M."/>
            <person name="Lampietro C."/>
            <person name="Lopez Roques C."/>
            <person name="Donnadieu C."/>
            <person name="Braasch I."/>
            <person name="Desvignes T."/>
            <person name="Postlethwait J."/>
            <person name="Bobe J."/>
            <person name="Guiguen Y."/>
        </authorList>
    </citation>
    <scope>NUCLEOTIDE SEQUENCE</scope>
    <source>
        <strain evidence="6">M-15738</strain>
        <tissue evidence="6">Blood</tissue>
    </source>
</reference>
<comment type="pathway">
    <text evidence="1">Protein modification; protein ubiquitination.</text>
</comment>
<feature type="repeat" description="ANK" evidence="4">
    <location>
        <begin position="245"/>
        <end position="277"/>
    </location>
</feature>
<feature type="repeat" description="ANK" evidence="4">
    <location>
        <begin position="352"/>
        <end position="384"/>
    </location>
</feature>
<sequence length="572" mass="63693">MKLDHLHNFPTSEATRSYSFTCSDGTRCVAWRRYDGTFYTTQEPEVTADPLTTAVTSGSVDTLLELLQTRQHLREESIQGYRPVHLAAIHGQEECLRILLTVQPEVIDQCDKQEKTPLFLAVENDHMACVEYLLEKGADINIGNKDRETALHKACEQENADVVELLLTYGAGVNWACCRGWTPVHEAVCRNNVEICGMLLRAGANLNQRNSYGITPFFLAAQTGSQEVLTFLMNNGADVNFQMSDGATALFEASKNGHGSVVKLLLARKADANKSTKTQLLPLHVATQHGHLEVVSMLLPVTSEERIRQSGISPLHLAAQYNEDEVLEVLLQAGYDANAPLSPDRSSMYQDRRTTALYFAVANGNLDAAEMLLEAGANTNQDTFNPLLVAVRQGNIQMVRLLVEHGADVNARMPNCQLAFPAVVLLCVRYPAMLKLLLDHGCDAQACFQCQCDSNSHPPAKGLRKDDLGLQREGPCMQFCEMISAPSVCGWAGPIIDLLQDYVGYVKLCSRLKQLLDSRQDWVGVKERAKNPPSLRHLCRQQIRQEAGLQRLLLLRTLPLPRRLIRYLHYDE</sequence>
<feature type="repeat" description="ANK" evidence="4">
    <location>
        <begin position="212"/>
        <end position="244"/>
    </location>
</feature>
<dbReference type="PROSITE" id="PS50088">
    <property type="entry name" value="ANK_REPEAT"/>
    <property type="match status" value="10"/>
</dbReference>
<dbReference type="Pfam" id="PF12796">
    <property type="entry name" value="Ank_2"/>
    <property type="match status" value="3"/>
</dbReference>
<dbReference type="Pfam" id="PF00023">
    <property type="entry name" value="Ank"/>
    <property type="match status" value="3"/>
</dbReference>
<name>A0AAV6GRQ2_9TELE</name>
<feature type="repeat" description="ANK" evidence="4">
    <location>
        <begin position="382"/>
        <end position="414"/>
    </location>
</feature>
<feature type="domain" description="SOCS box" evidence="5">
    <location>
        <begin position="511"/>
        <end position="572"/>
    </location>
</feature>
<protein>
    <recommendedName>
        <fullName evidence="5">SOCS box domain-containing protein</fullName>
    </recommendedName>
</protein>
<feature type="repeat" description="ANK" evidence="4">
    <location>
        <begin position="146"/>
        <end position="174"/>
    </location>
</feature>
<dbReference type="InterPro" id="IPR001496">
    <property type="entry name" value="SOCS_box"/>
</dbReference>
<feature type="repeat" description="ANK" evidence="4">
    <location>
        <begin position="278"/>
        <end position="310"/>
    </location>
</feature>
<feature type="repeat" description="ANK" evidence="4">
    <location>
        <begin position="113"/>
        <end position="145"/>
    </location>
</feature>
<feature type="repeat" description="ANK" evidence="4">
    <location>
        <begin position="179"/>
        <end position="211"/>
    </location>
</feature>
<dbReference type="PANTHER" id="PTHR24166">
    <property type="entry name" value="ROLLING PEBBLES, ISOFORM B"/>
    <property type="match status" value="1"/>
</dbReference>
<accession>A0AAV6GRQ2</accession>
<dbReference type="SMART" id="SM00248">
    <property type="entry name" value="ANK"/>
    <property type="match status" value="10"/>
</dbReference>
<evidence type="ECO:0000256" key="1">
    <source>
        <dbReference type="ARBA" id="ARBA00004906"/>
    </source>
</evidence>
<evidence type="ECO:0000313" key="6">
    <source>
        <dbReference type="EMBL" id="KAG5276632.1"/>
    </source>
</evidence>
<dbReference type="PROSITE" id="PS50225">
    <property type="entry name" value="SOCS"/>
    <property type="match status" value="1"/>
</dbReference>
<dbReference type="SMART" id="SM00253">
    <property type="entry name" value="SOCS"/>
    <property type="match status" value="1"/>
</dbReference>
<organism evidence="6 7">
    <name type="scientific">Alosa alosa</name>
    <name type="common">allis shad</name>
    <dbReference type="NCBI Taxonomy" id="278164"/>
    <lineage>
        <taxon>Eukaryota</taxon>
        <taxon>Metazoa</taxon>
        <taxon>Chordata</taxon>
        <taxon>Craniata</taxon>
        <taxon>Vertebrata</taxon>
        <taxon>Euteleostomi</taxon>
        <taxon>Actinopterygii</taxon>
        <taxon>Neopterygii</taxon>
        <taxon>Teleostei</taxon>
        <taxon>Clupei</taxon>
        <taxon>Clupeiformes</taxon>
        <taxon>Clupeoidei</taxon>
        <taxon>Clupeidae</taxon>
        <taxon>Alosa</taxon>
    </lineage>
</organism>
<dbReference type="EMBL" id="JADWDJ010000008">
    <property type="protein sequence ID" value="KAG5276632.1"/>
    <property type="molecule type" value="Genomic_DNA"/>
</dbReference>
<dbReference type="GO" id="GO:0035556">
    <property type="term" value="P:intracellular signal transduction"/>
    <property type="evidence" value="ECO:0007669"/>
    <property type="project" value="InterPro"/>
</dbReference>
<dbReference type="InterPro" id="IPR002110">
    <property type="entry name" value="Ankyrin_rpt"/>
</dbReference>
<evidence type="ECO:0000256" key="2">
    <source>
        <dbReference type="ARBA" id="ARBA00022737"/>
    </source>
</evidence>
<dbReference type="Pfam" id="PF07525">
    <property type="entry name" value="SOCS_box"/>
    <property type="match status" value="1"/>
</dbReference>
<keyword evidence="2" id="KW-0677">Repeat</keyword>
<evidence type="ECO:0000256" key="3">
    <source>
        <dbReference type="ARBA" id="ARBA00023043"/>
    </source>
</evidence>
<dbReference type="PROSITE" id="PS50297">
    <property type="entry name" value="ANK_REP_REGION"/>
    <property type="match status" value="9"/>
</dbReference>
<evidence type="ECO:0000313" key="7">
    <source>
        <dbReference type="Proteomes" id="UP000823561"/>
    </source>
</evidence>
<dbReference type="InterPro" id="IPR050889">
    <property type="entry name" value="Dendritic_Spine_Reg/Scaffold"/>
</dbReference>
<feature type="repeat" description="ANK" evidence="4">
    <location>
        <begin position="79"/>
        <end position="100"/>
    </location>
</feature>
<dbReference type="PRINTS" id="PR01415">
    <property type="entry name" value="ANKYRIN"/>
</dbReference>
<dbReference type="AlphaFoldDB" id="A0AAV6GRQ2"/>
<dbReference type="SUPFAM" id="SSF158235">
    <property type="entry name" value="SOCS box-like"/>
    <property type="match status" value="1"/>
</dbReference>
<dbReference type="Proteomes" id="UP000823561">
    <property type="component" value="Chromosome 8"/>
</dbReference>
<evidence type="ECO:0000256" key="4">
    <source>
        <dbReference type="PROSITE-ProRule" id="PRU00023"/>
    </source>
</evidence>
<evidence type="ECO:0000259" key="5">
    <source>
        <dbReference type="PROSITE" id="PS50225"/>
    </source>
</evidence>
<dbReference type="PANTHER" id="PTHR24166:SF47">
    <property type="entry name" value="M-PHASE PHOSPHOPROTEIN 8"/>
    <property type="match status" value="1"/>
</dbReference>
<proteinExistence type="predicted"/>
<keyword evidence="7" id="KW-1185">Reference proteome</keyword>